<accession>A0ABR3RUR0</accession>
<keyword evidence="4" id="KW-1185">Reference proteome</keyword>
<keyword evidence="2" id="KW-1133">Transmembrane helix</keyword>
<evidence type="ECO:0000256" key="1">
    <source>
        <dbReference type="SAM" id="MobiDB-lite"/>
    </source>
</evidence>
<feature type="transmembrane region" description="Helical" evidence="2">
    <location>
        <begin position="107"/>
        <end position="125"/>
    </location>
</feature>
<reference evidence="3 4" key="1">
    <citation type="submission" date="2024-02" db="EMBL/GenBank/DDBJ databases">
        <title>De novo assembly and annotation of 12 fungi associated with fruit tree decline syndrome in Ontario, Canada.</title>
        <authorList>
            <person name="Sulman M."/>
            <person name="Ellouze W."/>
            <person name="Ilyukhin E."/>
        </authorList>
    </citation>
    <scope>NUCLEOTIDE SEQUENCE [LARGE SCALE GENOMIC DNA]</scope>
    <source>
        <strain evidence="3 4">M42-189</strain>
    </source>
</reference>
<dbReference type="Proteomes" id="UP001521785">
    <property type="component" value="Unassembled WGS sequence"/>
</dbReference>
<keyword evidence="2" id="KW-0812">Transmembrane</keyword>
<proteinExistence type="predicted"/>
<feature type="region of interest" description="Disordered" evidence="1">
    <location>
        <begin position="138"/>
        <end position="199"/>
    </location>
</feature>
<feature type="transmembrane region" description="Helical" evidence="2">
    <location>
        <begin position="12"/>
        <end position="31"/>
    </location>
</feature>
<keyword evidence="2" id="KW-0472">Membrane</keyword>
<evidence type="ECO:0000256" key="2">
    <source>
        <dbReference type="SAM" id="Phobius"/>
    </source>
</evidence>
<name>A0ABR3RUR0_9PLEO</name>
<comment type="caution">
    <text evidence="3">The sequence shown here is derived from an EMBL/GenBank/DDBJ whole genome shotgun (WGS) entry which is preliminary data.</text>
</comment>
<feature type="transmembrane region" description="Helical" evidence="2">
    <location>
        <begin position="73"/>
        <end position="95"/>
    </location>
</feature>
<evidence type="ECO:0000313" key="3">
    <source>
        <dbReference type="EMBL" id="KAL1608165.1"/>
    </source>
</evidence>
<dbReference type="EMBL" id="JAKJXO020000003">
    <property type="protein sequence ID" value="KAL1608165.1"/>
    <property type="molecule type" value="Genomic_DNA"/>
</dbReference>
<evidence type="ECO:0000313" key="4">
    <source>
        <dbReference type="Proteomes" id="UP001521785"/>
    </source>
</evidence>
<organism evidence="3 4">
    <name type="scientific">Paraconiothyrium brasiliense</name>
    <dbReference type="NCBI Taxonomy" id="300254"/>
    <lineage>
        <taxon>Eukaryota</taxon>
        <taxon>Fungi</taxon>
        <taxon>Dikarya</taxon>
        <taxon>Ascomycota</taxon>
        <taxon>Pezizomycotina</taxon>
        <taxon>Dothideomycetes</taxon>
        <taxon>Pleosporomycetidae</taxon>
        <taxon>Pleosporales</taxon>
        <taxon>Massarineae</taxon>
        <taxon>Didymosphaeriaceae</taxon>
        <taxon>Paraconiothyrium</taxon>
    </lineage>
</organism>
<protein>
    <submittedName>
        <fullName evidence="3">Uncharacterized protein</fullName>
    </submittedName>
</protein>
<feature type="transmembrane region" description="Helical" evidence="2">
    <location>
        <begin position="43"/>
        <end position="61"/>
    </location>
</feature>
<sequence length="199" mass="21341">MWLGGILIRADLTFGKLLAFAVGLLCVGEIFSKAGLTCRKIIAILRNVVAISAISLIRLFIGSLSDRDSVLDSMVAGCTLLLAGILFGVIGGMYFKHSLVVRNSIPVENMFVAGVVLASFMLLKYNKKQHRLVARREKKLRKKGRTDAARIASTDTTATAPDNSNGDIDNVDHAAAQENSVADKPAIKPPRASAHPLDA</sequence>
<gene>
    <name evidence="3" type="ORF">SLS60_003104</name>
</gene>
<feature type="compositionally biased region" description="Polar residues" evidence="1">
    <location>
        <begin position="153"/>
        <end position="167"/>
    </location>
</feature>